<keyword evidence="1" id="KW-0732">Signal</keyword>
<evidence type="ECO:0000313" key="2">
    <source>
        <dbReference type="EMBL" id="KAB0468683.1"/>
    </source>
</evidence>
<dbReference type="AlphaFoldDB" id="A0A7V7TEH3"/>
<organism evidence="2 3">
    <name type="scientific">Vibrio chagasii</name>
    <dbReference type="NCBI Taxonomy" id="170679"/>
    <lineage>
        <taxon>Bacteria</taxon>
        <taxon>Pseudomonadati</taxon>
        <taxon>Pseudomonadota</taxon>
        <taxon>Gammaproteobacteria</taxon>
        <taxon>Vibrionales</taxon>
        <taxon>Vibrionaceae</taxon>
        <taxon>Vibrio</taxon>
    </lineage>
</organism>
<gene>
    <name evidence="2" type="ORF">F7Q91_22835</name>
</gene>
<reference evidence="2 3" key="1">
    <citation type="submission" date="2019-09" db="EMBL/GenBank/DDBJ databases">
        <title>Draft genome sequences of 48 bacterial type strains from the CCUG.</title>
        <authorList>
            <person name="Tunovic T."/>
            <person name="Pineiro-Iglesias B."/>
            <person name="Unosson C."/>
            <person name="Inganas E."/>
            <person name="Ohlen M."/>
            <person name="Cardew S."/>
            <person name="Jensie-Markopoulos S."/>
            <person name="Salva-Serra F."/>
            <person name="Jaen-Luchoro D."/>
            <person name="Karlsson R."/>
            <person name="Svensson-Stadler L."/>
            <person name="Chun J."/>
            <person name="Moore E."/>
        </authorList>
    </citation>
    <scope>NUCLEOTIDE SEQUENCE [LARGE SCALE GENOMIC DNA]</scope>
    <source>
        <strain evidence="2 3">CCUG 48643</strain>
    </source>
</reference>
<dbReference type="EMBL" id="VZPX01000072">
    <property type="protein sequence ID" value="KAB0468683.1"/>
    <property type="molecule type" value="Genomic_DNA"/>
</dbReference>
<dbReference type="RefSeq" id="WP_137408990.1">
    <property type="nucleotide sequence ID" value="NZ_AP025465.1"/>
</dbReference>
<feature type="signal peptide" evidence="1">
    <location>
        <begin position="1"/>
        <end position="18"/>
    </location>
</feature>
<accession>A0A7V7TEH3</accession>
<proteinExistence type="predicted"/>
<name>A0A7V7TEH3_9VIBR</name>
<sequence length="115" mass="12865">MKKLIFFFTYLIATTTFAQDVIRDNLTISKWHPSSSARLHAPEYNGLTRVYFTEKGPWGSTSCRNDAADIRSEDTHILSAMLAAFMANKTVSIEVNSDLPVVNNVCKMTAAFINN</sequence>
<comment type="caution">
    <text evidence="2">The sequence shown here is derived from an EMBL/GenBank/DDBJ whole genome shotgun (WGS) entry which is preliminary data.</text>
</comment>
<protein>
    <submittedName>
        <fullName evidence="2">Uncharacterized protein</fullName>
    </submittedName>
</protein>
<feature type="chain" id="PRO_5031042562" evidence="1">
    <location>
        <begin position="19"/>
        <end position="115"/>
    </location>
</feature>
<evidence type="ECO:0000313" key="3">
    <source>
        <dbReference type="Proteomes" id="UP000423756"/>
    </source>
</evidence>
<dbReference type="GeneID" id="77342221"/>
<dbReference type="Proteomes" id="UP000423756">
    <property type="component" value="Unassembled WGS sequence"/>
</dbReference>
<evidence type="ECO:0000256" key="1">
    <source>
        <dbReference type="SAM" id="SignalP"/>
    </source>
</evidence>